<dbReference type="GO" id="GO:0008477">
    <property type="term" value="F:purine nucleosidase activity"/>
    <property type="evidence" value="ECO:0007669"/>
    <property type="project" value="TreeGrafter"/>
</dbReference>
<protein>
    <submittedName>
        <fullName evidence="4">Nucleoside hydrolase</fullName>
    </submittedName>
</protein>
<dbReference type="AlphaFoldDB" id="A0A921I0A7"/>
<dbReference type="InterPro" id="IPR023186">
    <property type="entry name" value="IUNH"/>
</dbReference>
<evidence type="ECO:0000256" key="1">
    <source>
        <dbReference type="ARBA" id="ARBA00022801"/>
    </source>
</evidence>
<dbReference type="GO" id="GO:0005829">
    <property type="term" value="C:cytosol"/>
    <property type="evidence" value="ECO:0007669"/>
    <property type="project" value="TreeGrafter"/>
</dbReference>
<proteinExistence type="predicted"/>
<gene>
    <name evidence="4" type="ORF">K8V82_04895</name>
</gene>
<dbReference type="EMBL" id="DYVY01000076">
    <property type="protein sequence ID" value="HJF94110.1"/>
    <property type="molecule type" value="Genomic_DNA"/>
</dbReference>
<dbReference type="SUPFAM" id="SSF53590">
    <property type="entry name" value="Nucleoside hydrolase"/>
    <property type="match status" value="1"/>
</dbReference>
<keyword evidence="1 4" id="KW-0378">Hydrolase</keyword>
<dbReference type="InterPro" id="IPR001910">
    <property type="entry name" value="Inosine/uridine_hydrolase_dom"/>
</dbReference>
<comment type="caution">
    <text evidence="4">The sequence shown here is derived from an EMBL/GenBank/DDBJ whole genome shotgun (WGS) entry which is preliminary data.</text>
</comment>
<evidence type="ECO:0000313" key="4">
    <source>
        <dbReference type="EMBL" id="HJF94110.1"/>
    </source>
</evidence>
<organism evidence="4 5">
    <name type="scientific">Lachnoclostridium phocaeense</name>
    <dbReference type="NCBI Taxonomy" id="1871021"/>
    <lineage>
        <taxon>Bacteria</taxon>
        <taxon>Bacillati</taxon>
        <taxon>Bacillota</taxon>
        <taxon>Clostridia</taxon>
        <taxon>Lachnospirales</taxon>
        <taxon>Lachnospiraceae</taxon>
    </lineage>
</organism>
<dbReference type="Pfam" id="PF01156">
    <property type="entry name" value="IU_nuc_hydro"/>
    <property type="match status" value="1"/>
</dbReference>
<dbReference type="Gene3D" id="3.90.245.10">
    <property type="entry name" value="Ribonucleoside hydrolase-like"/>
    <property type="match status" value="1"/>
</dbReference>
<dbReference type="PANTHER" id="PTHR12304:SF4">
    <property type="entry name" value="URIDINE NUCLEOSIDASE"/>
    <property type="match status" value="1"/>
</dbReference>
<dbReference type="PANTHER" id="PTHR12304">
    <property type="entry name" value="INOSINE-URIDINE PREFERRING NUCLEOSIDE HYDROLASE"/>
    <property type="match status" value="1"/>
</dbReference>
<keyword evidence="2" id="KW-0326">Glycosidase</keyword>
<dbReference type="InterPro" id="IPR036452">
    <property type="entry name" value="Ribo_hydro-like"/>
</dbReference>
<dbReference type="Proteomes" id="UP000769156">
    <property type="component" value="Unassembled WGS sequence"/>
</dbReference>
<name>A0A921I0A7_9FIRM</name>
<dbReference type="RefSeq" id="WP_076779400.1">
    <property type="nucleotide sequence ID" value="NZ_CAUGIN010000005.1"/>
</dbReference>
<sequence length="318" mass="34749">MEKEPVIIDCDPGSDDALAIILALHSGMVDLRAVCSVTGNGALDTTTRNGCNVLALCGRKDIPLYRGSGAALDQQVPDTVSAFGDDGLGGYADTIQSDKKEEEMDAVEFLVDYIDSHPGEITLFAIGPCTNVAKAIRRSKTFAGNLKRLIIMGGAKYTGNMSPVAEYNFWADPQAAHEVLRAGIRDVTMIGLDVTNRIALNCGMREVLRMIDTPLSNFVYNITREGLDDNWRTRKKAVSPMHDVLTVAYLLDPSILQVKPAYIDVVTEGIAKGQSVVDIDGHWNGGKCNAMYAAEVDVEKFYKLFFETIFHEDVTTLF</sequence>
<feature type="domain" description="Inosine/uridine-preferring nucleoside hydrolase" evidence="3">
    <location>
        <begin position="6"/>
        <end position="303"/>
    </location>
</feature>
<evidence type="ECO:0000256" key="2">
    <source>
        <dbReference type="ARBA" id="ARBA00023295"/>
    </source>
</evidence>
<evidence type="ECO:0000259" key="3">
    <source>
        <dbReference type="Pfam" id="PF01156"/>
    </source>
</evidence>
<reference evidence="4" key="2">
    <citation type="submission" date="2021-09" db="EMBL/GenBank/DDBJ databases">
        <authorList>
            <person name="Gilroy R."/>
        </authorList>
    </citation>
    <scope>NUCLEOTIDE SEQUENCE</scope>
    <source>
        <strain evidence="4">ChiSjej5B23-16112</strain>
    </source>
</reference>
<dbReference type="OrthoDB" id="9797882at2"/>
<evidence type="ECO:0000313" key="5">
    <source>
        <dbReference type="Proteomes" id="UP000769156"/>
    </source>
</evidence>
<reference evidence="4" key="1">
    <citation type="journal article" date="2021" name="PeerJ">
        <title>Extensive microbial diversity within the chicken gut microbiome revealed by metagenomics and culture.</title>
        <authorList>
            <person name="Gilroy R."/>
            <person name="Ravi A."/>
            <person name="Getino M."/>
            <person name="Pursley I."/>
            <person name="Horton D.L."/>
            <person name="Alikhan N.F."/>
            <person name="Baker D."/>
            <person name="Gharbi K."/>
            <person name="Hall N."/>
            <person name="Watson M."/>
            <person name="Adriaenssens E.M."/>
            <person name="Foster-Nyarko E."/>
            <person name="Jarju S."/>
            <person name="Secka A."/>
            <person name="Antonio M."/>
            <person name="Oren A."/>
            <person name="Chaudhuri R.R."/>
            <person name="La Ragione R."/>
            <person name="Hildebrand F."/>
            <person name="Pallen M.J."/>
        </authorList>
    </citation>
    <scope>NUCLEOTIDE SEQUENCE</scope>
    <source>
        <strain evidence="4">ChiSjej5B23-16112</strain>
    </source>
</reference>
<accession>A0A921I0A7</accession>
<dbReference type="GO" id="GO:0006152">
    <property type="term" value="P:purine nucleoside catabolic process"/>
    <property type="evidence" value="ECO:0007669"/>
    <property type="project" value="TreeGrafter"/>
</dbReference>